<organism evidence="1 3">
    <name type="scientific">Streptomyces parvulus</name>
    <dbReference type="NCBI Taxonomy" id="146923"/>
    <lineage>
        <taxon>Bacteria</taxon>
        <taxon>Bacillati</taxon>
        <taxon>Actinomycetota</taxon>
        <taxon>Actinomycetes</taxon>
        <taxon>Kitasatosporales</taxon>
        <taxon>Streptomycetaceae</taxon>
        <taxon>Streptomyces</taxon>
    </lineage>
</organism>
<reference evidence="1 3" key="1">
    <citation type="submission" date="2016-05" db="EMBL/GenBank/DDBJ databases">
        <title>Non-Contiguous Finished Genome Sequence of Streptomyces parvulus 2297 Integrated Site-Specifically with Actinophage R4.</title>
        <authorList>
            <person name="Nishizawa T."/>
            <person name="Miura T."/>
            <person name="Harada C."/>
            <person name="Guo Y."/>
            <person name="Narisawa K."/>
            <person name="Ohta H."/>
            <person name="Takahashi H."/>
            <person name="Shirai M."/>
        </authorList>
    </citation>
    <scope>NUCLEOTIDE SEQUENCE [LARGE SCALE GENOMIC DNA]</scope>
    <source>
        <strain evidence="1 3">2297</strain>
    </source>
</reference>
<evidence type="ECO:0000313" key="4">
    <source>
        <dbReference type="Proteomes" id="UP001585018"/>
    </source>
</evidence>
<name>A0A191V8F2_9ACTN</name>
<evidence type="ECO:0000313" key="2">
    <source>
        <dbReference type="EMBL" id="MFB8752621.1"/>
    </source>
</evidence>
<accession>A0A191V8F2</accession>
<sequence>MEADQSPERTPDGHFVVVRGRKWRATDPSIPEEPAARLRSHLMSARRAVRDALDQSDARAEAAARARVNRAKVALGERGTPWWEQSDRARRERWEGGLAELDERAPDV</sequence>
<evidence type="ECO:0000313" key="1">
    <source>
        <dbReference type="EMBL" id="ANJ11205.1"/>
    </source>
</evidence>
<dbReference type="GeneID" id="91309536"/>
<dbReference type="EMBL" id="JAYMRR010000018">
    <property type="protein sequence ID" value="MFB8752621.1"/>
    <property type="molecule type" value="Genomic_DNA"/>
</dbReference>
<dbReference type="RefSeq" id="WP_064731533.1">
    <property type="nucleotide sequence ID" value="NZ_BMRX01000004.1"/>
</dbReference>
<dbReference type="Proteomes" id="UP001585018">
    <property type="component" value="Unassembled WGS sequence"/>
</dbReference>
<keyword evidence="4" id="KW-1185">Reference proteome</keyword>
<proteinExistence type="predicted"/>
<dbReference type="Proteomes" id="UP000078468">
    <property type="component" value="Chromosome"/>
</dbReference>
<evidence type="ECO:0000313" key="3">
    <source>
        <dbReference type="Proteomes" id="UP000078468"/>
    </source>
</evidence>
<protein>
    <recommendedName>
        <fullName evidence="5">Biopolymer transporter Tol</fullName>
    </recommendedName>
</protein>
<dbReference type="KEGG" id="spav:Spa2297_31970"/>
<dbReference type="AlphaFoldDB" id="A0A191V8F2"/>
<evidence type="ECO:0008006" key="5">
    <source>
        <dbReference type="Google" id="ProtNLM"/>
    </source>
</evidence>
<reference evidence="2 4" key="2">
    <citation type="submission" date="2024-01" db="EMBL/GenBank/DDBJ databases">
        <title>Genome mining of biosynthetic gene clusters to explore secondary metabolites of Streptomyces sp.</title>
        <authorList>
            <person name="Baig A."/>
            <person name="Ajitkumar Shintre N."/>
            <person name="Kumar H."/>
            <person name="Anbarasu A."/>
            <person name="Ramaiah S."/>
        </authorList>
    </citation>
    <scope>NUCLEOTIDE SEQUENCE [LARGE SCALE GENOMIC DNA]</scope>
    <source>
        <strain evidence="2 4">A03</strain>
    </source>
</reference>
<dbReference type="EMBL" id="CP015866">
    <property type="protein sequence ID" value="ANJ11205.1"/>
    <property type="molecule type" value="Genomic_DNA"/>
</dbReference>
<gene>
    <name evidence="1" type="ORF">Spa2297_31970</name>
    <name evidence="2" type="ORF">VSS30_27770</name>
</gene>